<name>A0A0D0BPN5_9AGAR</name>
<feature type="transmembrane region" description="Helical" evidence="1">
    <location>
        <begin position="155"/>
        <end position="172"/>
    </location>
</feature>
<evidence type="ECO:0000313" key="3">
    <source>
        <dbReference type="Proteomes" id="UP000053593"/>
    </source>
</evidence>
<dbReference type="AlphaFoldDB" id="A0A0D0BPN5"/>
<keyword evidence="3" id="KW-1185">Reference proteome</keyword>
<keyword evidence="1" id="KW-1133">Transmembrane helix</keyword>
<reference evidence="2 3" key="1">
    <citation type="submission" date="2014-04" db="EMBL/GenBank/DDBJ databases">
        <title>Evolutionary Origins and Diversification of the Mycorrhizal Mutualists.</title>
        <authorList>
            <consortium name="DOE Joint Genome Institute"/>
            <consortium name="Mycorrhizal Genomics Consortium"/>
            <person name="Kohler A."/>
            <person name="Kuo A."/>
            <person name="Nagy L.G."/>
            <person name="Floudas D."/>
            <person name="Copeland A."/>
            <person name="Barry K.W."/>
            <person name="Cichocki N."/>
            <person name="Veneault-Fourrey C."/>
            <person name="LaButti K."/>
            <person name="Lindquist E.A."/>
            <person name="Lipzen A."/>
            <person name="Lundell T."/>
            <person name="Morin E."/>
            <person name="Murat C."/>
            <person name="Riley R."/>
            <person name="Ohm R."/>
            <person name="Sun H."/>
            <person name="Tunlid A."/>
            <person name="Henrissat B."/>
            <person name="Grigoriev I.V."/>
            <person name="Hibbett D.S."/>
            <person name="Martin F."/>
        </authorList>
    </citation>
    <scope>NUCLEOTIDE SEQUENCE [LARGE SCALE GENOMIC DNA]</scope>
    <source>
        <strain evidence="2 3">FD-317 M1</strain>
    </source>
</reference>
<dbReference type="Proteomes" id="UP000053593">
    <property type="component" value="Unassembled WGS sequence"/>
</dbReference>
<feature type="transmembrane region" description="Helical" evidence="1">
    <location>
        <begin position="117"/>
        <end position="143"/>
    </location>
</feature>
<gene>
    <name evidence="2" type="ORF">GYMLUDRAFT_981264</name>
</gene>
<keyword evidence="1" id="KW-0472">Membrane</keyword>
<keyword evidence="1" id="KW-0812">Transmembrane</keyword>
<accession>A0A0D0BPN5</accession>
<evidence type="ECO:0000256" key="1">
    <source>
        <dbReference type="SAM" id="Phobius"/>
    </source>
</evidence>
<proteinExistence type="predicted"/>
<feature type="non-terminal residue" evidence="2">
    <location>
        <position position="203"/>
    </location>
</feature>
<feature type="transmembrane region" description="Helical" evidence="1">
    <location>
        <begin position="76"/>
        <end position="96"/>
    </location>
</feature>
<feature type="transmembrane region" description="Helical" evidence="1">
    <location>
        <begin position="31"/>
        <end position="56"/>
    </location>
</feature>
<sequence>IALIRTMQYVFTDGVVVWRAWILCKDDNKKALFFCIFSSLCATCCSTLATIIIAFLQNFTSQDIERENRLKRAIDVCHVADLVLSLATNLLATSIISLRAWHFRRMFHLTWANGGRILALLIESGVLYSLLLVINLISVIIRLPLGTLGDLCNPVYLQIAGMYPLVILILASRDQSLDGSLSTRRHHSTAFTSILESDNDQNT</sequence>
<dbReference type="EMBL" id="KN834861">
    <property type="protein sequence ID" value="KIK51554.1"/>
    <property type="molecule type" value="Genomic_DNA"/>
</dbReference>
<protein>
    <submittedName>
        <fullName evidence="2">Uncharacterized protein</fullName>
    </submittedName>
</protein>
<dbReference type="HOGENOM" id="CLU_1363258_0_0_1"/>
<organism evidence="2 3">
    <name type="scientific">Collybiopsis luxurians FD-317 M1</name>
    <dbReference type="NCBI Taxonomy" id="944289"/>
    <lineage>
        <taxon>Eukaryota</taxon>
        <taxon>Fungi</taxon>
        <taxon>Dikarya</taxon>
        <taxon>Basidiomycota</taxon>
        <taxon>Agaricomycotina</taxon>
        <taxon>Agaricomycetes</taxon>
        <taxon>Agaricomycetidae</taxon>
        <taxon>Agaricales</taxon>
        <taxon>Marasmiineae</taxon>
        <taxon>Omphalotaceae</taxon>
        <taxon>Collybiopsis</taxon>
        <taxon>Collybiopsis luxurians</taxon>
    </lineage>
</organism>
<evidence type="ECO:0000313" key="2">
    <source>
        <dbReference type="EMBL" id="KIK51554.1"/>
    </source>
</evidence>
<feature type="non-terminal residue" evidence="2">
    <location>
        <position position="1"/>
    </location>
</feature>